<dbReference type="EMBL" id="NFKL01000010">
    <property type="protein sequence ID" value="OUP58172.1"/>
    <property type="molecule type" value="Genomic_DNA"/>
</dbReference>
<organism evidence="1 2">
    <name type="scientific">Butyricicoccus pullicaecorum</name>
    <dbReference type="NCBI Taxonomy" id="501571"/>
    <lineage>
        <taxon>Bacteria</taxon>
        <taxon>Bacillati</taxon>
        <taxon>Bacillota</taxon>
        <taxon>Clostridia</taxon>
        <taxon>Eubacteriales</taxon>
        <taxon>Butyricicoccaceae</taxon>
        <taxon>Butyricicoccus</taxon>
    </lineage>
</organism>
<protein>
    <submittedName>
        <fullName evidence="1">Uncharacterized protein</fullName>
    </submittedName>
</protein>
<evidence type="ECO:0000313" key="2">
    <source>
        <dbReference type="Proteomes" id="UP000195326"/>
    </source>
</evidence>
<evidence type="ECO:0000313" key="1">
    <source>
        <dbReference type="EMBL" id="OUP58172.1"/>
    </source>
</evidence>
<gene>
    <name evidence="1" type="ORF">B5F15_08365</name>
</gene>
<proteinExistence type="predicted"/>
<sequence>MAVPMGEITRALVGVRRRLCVKWGFVDMDVYEQEYRFYYFARCPYEKTDTTFRSIPLTTESFPQKEGGEAV</sequence>
<dbReference type="Proteomes" id="UP000195326">
    <property type="component" value="Unassembled WGS sequence"/>
</dbReference>
<name>A0A1Y4LV22_9FIRM</name>
<reference evidence="2" key="1">
    <citation type="submission" date="2017-04" db="EMBL/GenBank/DDBJ databases">
        <title>Function of individual gut microbiota members based on whole genome sequencing of pure cultures obtained from chicken caecum.</title>
        <authorList>
            <person name="Medvecky M."/>
            <person name="Cejkova D."/>
            <person name="Polansky O."/>
            <person name="Karasova D."/>
            <person name="Kubasova T."/>
            <person name="Cizek A."/>
            <person name="Rychlik I."/>
        </authorList>
    </citation>
    <scope>NUCLEOTIDE SEQUENCE [LARGE SCALE GENOMIC DNA]</scope>
    <source>
        <strain evidence="2">An179</strain>
    </source>
</reference>
<comment type="caution">
    <text evidence="1">The sequence shown here is derived from an EMBL/GenBank/DDBJ whole genome shotgun (WGS) entry which is preliminary data.</text>
</comment>
<dbReference type="AlphaFoldDB" id="A0A1Y4LV22"/>
<accession>A0A1Y4LV22</accession>